<sequence length="253" mass="28183">MNIAVITGASSGLGVKFLDAVITRYPNLDEYWIIARRKNRLESLAKKYAPKKIVPIQADLSDEKAYAEIAEKLKSENPTVKVLVNNAGYERSGAFSSMRENDILNMISVNIKGVTMMQRICLPYMRAGSFSVITCSVSAFAPVPNQTVYAASKKYVYYFGKALREELATQKINVLLLCPGNMDTEMNPRGHGLQSQKINGLPFLNMERLAVKALELAEKGKGVYTPSWFYKGYRVGAKVVPSAWMLKIAGKFY</sequence>
<dbReference type="CDD" id="cd05233">
    <property type="entry name" value="SDR_c"/>
    <property type="match status" value="1"/>
</dbReference>
<dbReference type="InterPro" id="IPR020904">
    <property type="entry name" value="Sc_DH/Rdtase_CS"/>
</dbReference>
<dbReference type="Proteomes" id="UP000553756">
    <property type="component" value="Unassembled WGS sequence"/>
</dbReference>
<reference evidence="4 5" key="1">
    <citation type="submission" date="2020-02" db="EMBL/GenBank/DDBJ databases">
        <title>Characterization of phylogenetic diversity of novel bifidobacterial species isolated in Czech ZOOs.</title>
        <authorList>
            <person name="Lugli G.A."/>
            <person name="Vera N.B."/>
            <person name="Ventura M."/>
        </authorList>
    </citation>
    <scope>NUCLEOTIDE SEQUENCE [LARGE SCALE GENOMIC DNA]</scope>
    <source>
        <strain evidence="4 5">DSM 109963</strain>
    </source>
</reference>
<dbReference type="PRINTS" id="PR00081">
    <property type="entry name" value="GDHRDH"/>
</dbReference>
<dbReference type="PANTHER" id="PTHR43391:SF14">
    <property type="entry name" value="DEHYDROGENASE_REDUCTASE SDR FAMILY PROTEIN 7-LIKE"/>
    <property type="match status" value="1"/>
</dbReference>
<comment type="caution">
    <text evidence="4">The sequence shown here is derived from an EMBL/GenBank/DDBJ whole genome shotgun (WGS) entry which is preliminary data.</text>
</comment>
<evidence type="ECO:0000256" key="3">
    <source>
        <dbReference type="ARBA" id="ARBA00023002"/>
    </source>
</evidence>
<gene>
    <name evidence="4" type="ORF">G1C94_0004</name>
</gene>
<organism evidence="4 5">
    <name type="scientific">Bifidobacterium panos</name>
    <dbReference type="NCBI Taxonomy" id="2675321"/>
    <lineage>
        <taxon>Bacteria</taxon>
        <taxon>Bacillati</taxon>
        <taxon>Actinomycetota</taxon>
        <taxon>Actinomycetes</taxon>
        <taxon>Bifidobacteriales</taxon>
        <taxon>Bifidobacteriaceae</taxon>
        <taxon>Bifidobacterium</taxon>
    </lineage>
</organism>
<dbReference type="InterPro" id="IPR036291">
    <property type="entry name" value="NAD(P)-bd_dom_sf"/>
</dbReference>
<evidence type="ECO:0000313" key="4">
    <source>
        <dbReference type="EMBL" id="NMN01383.1"/>
    </source>
</evidence>
<proteinExistence type="inferred from homology"/>
<dbReference type="Gene3D" id="3.40.50.720">
    <property type="entry name" value="NAD(P)-binding Rossmann-like Domain"/>
    <property type="match status" value="1"/>
</dbReference>
<keyword evidence="3" id="KW-0560">Oxidoreductase</keyword>
<name>A0ABX1SU82_9BIFI</name>
<evidence type="ECO:0000313" key="5">
    <source>
        <dbReference type="Proteomes" id="UP000553756"/>
    </source>
</evidence>
<dbReference type="SUPFAM" id="SSF51735">
    <property type="entry name" value="NAD(P)-binding Rossmann-fold domains"/>
    <property type="match status" value="1"/>
</dbReference>
<keyword evidence="5" id="KW-1185">Reference proteome</keyword>
<dbReference type="EMBL" id="JAAIIJ010000001">
    <property type="protein sequence ID" value="NMN01383.1"/>
    <property type="molecule type" value="Genomic_DNA"/>
</dbReference>
<dbReference type="Pfam" id="PF00106">
    <property type="entry name" value="adh_short"/>
    <property type="match status" value="1"/>
</dbReference>
<evidence type="ECO:0000256" key="1">
    <source>
        <dbReference type="ARBA" id="ARBA00006484"/>
    </source>
</evidence>
<keyword evidence="2" id="KW-0521">NADP</keyword>
<accession>A0ABX1SU82</accession>
<dbReference type="RefSeq" id="WP_172143544.1">
    <property type="nucleotide sequence ID" value="NZ_JAAIIJ010000001.1"/>
</dbReference>
<dbReference type="PANTHER" id="PTHR43391">
    <property type="entry name" value="RETINOL DEHYDROGENASE-RELATED"/>
    <property type="match status" value="1"/>
</dbReference>
<protein>
    <submittedName>
        <fullName evidence="4">Short-chain dehydrogenase</fullName>
    </submittedName>
</protein>
<comment type="similarity">
    <text evidence="1">Belongs to the short-chain dehydrogenases/reductases (SDR) family.</text>
</comment>
<dbReference type="PROSITE" id="PS00061">
    <property type="entry name" value="ADH_SHORT"/>
    <property type="match status" value="1"/>
</dbReference>
<evidence type="ECO:0000256" key="2">
    <source>
        <dbReference type="ARBA" id="ARBA00022857"/>
    </source>
</evidence>
<dbReference type="InterPro" id="IPR002347">
    <property type="entry name" value="SDR_fam"/>
</dbReference>